<dbReference type="Proteomes" id="UP001549184">
    <property type="component" value="Unassembled WGS sequence"/>
</dbReference>
<comment type="caution">
    <text evidence="8">The sequence shown here is derived from an EMBL/GenBank/DDBJ whole genome shotgun (WGS) entry which is preliminary data.</text>
</comment>
<dbReference type="SUPFAM" id="SSF88946">
    <property type="entry name" value="Sigma2 domain of RNA polymerase sigma factors"/>
    <property type="match status" value="1"/>
</dbReference>
<dbReference type="InterPro" id="IPR036388">
    <property type="entry name" value="WH-like_DNA-bd_sf"/>
</dbReference>
<evidence type="ECO:0000256" key="2">
    <source>
        <dbReference type="ARBA" id="ARBA00023015"/>
    </source>
</evidence>
<keyword evidence="5" id="KW-0804">Transcription</keyword>
<dbReference type="InterPro" id="IPR013325">
    <property type="entry name" value="RNA_pol_sigma_r2"/>
</dbReference>
<dbReference type="InterPro" id="IPR039425">
    <property type="entry name" value="RNA_pol_sigma-70-like"/>
</dbReference>
<gene>
    <name evidence="8" type="ORF">ABIC75_004093</name>
</gene>
<keyword evidence="3" id="KW-0731">Sigma factor</keyword>
<feature type="domain" description="RNA polymerase sigma-70 region 2" evidence="6">
    <location>
        <begin position="33"/>
        <end position="99"/>
    </location>
</feature>
<evidence type="ECO:0000259" key="7">
    <source>
        <dbReference type="Pfam" id="PF04545"/>
    </source>
</evidence>
<evidence type="ECO:0000313" key="9">
    <source>
        <dbReference type="Proteomes" id="UP001549184"/>
    </source>
</evidence>
<protein>
    <submittedName>
        <fullName evidence="8">RNA polymerase sigma-70 factor (ECF subfamily)</fullName>
    </submittedName>
</protein>
<evidence type="ECO:0000313" key="8">
    <source>
        <dbReference type="EMBL" id="MET3654355.1"/>
    </source>
</evidence>
<evidence type="ECO:0000256" key="5">
    <source>
        <dbReference type="ARBA" id="ARBA00023163"/>
    </source>
</evidence>
<dbReference type="EMBL" id="JBEPMU010000006">
    <property type="protein sequence ID" value="MET3654355.1"/>
    <property type="molecule type" value="Genomic_DNA"/>
</dbReference>
<evidence type="ECO:0000256" key="3">
    <source>
        <dbReference type="ARBA" id="ARBA00023082"/>
    </source>
</evidence>
<comment type="similarity">
    <text evidence="1">Belongs to the sigma-70 factor family. ECF subfamily.</text>
</comment>
<dbReference type="InterPro" id="IPR013324">
    <property type="entry name" value="RNA_pol_sigma_r3/r4-like"/>
</dbReference>
<reference evidence="8 9" key="1">
    <citation type="submission" date="2024-06" db="EMBL/GenBank/DDBJ databases">
        <title>Sorghum-associated microbial communities from plants grown in Nebraska, USA.</title>
        <authorList>
            <person name="Schachtman D."/>
        </authorList>
    </citation>
    <scope>NUCLEOTIDE SEQUENCE [LARGE SCALE GENOMIC DNA]</scope>
    <source>
        <strain evidence="8 9">1073</strain>
    </source>
</reference>
<name>A0ABV2K1A3_9GAMM</name>
<organism evidence="8 9">
    <name type="scientific">Dyella japonica</name>
    <dbReference type="NCBI Taxonomy" id="231455"/>
    <lineage>
        <taxon>Bacteria</taxon>
        <taxon>Pseudomonadati</taxon>
        <taxon>Pseudomonadota</taxon>
        <taxon>Gammaproteobacteria</taxon>
        <taxon>Lysobacterales</taxon>
        <taxon>Rhodanobacteraceae</taxon>
        <taxon>Dyella</taxon>
    </lineage>
</organism>
<dbReference type="Gene3D" id="1.10.10.10">
    <property type="entry name" value="Winged helix-like DNA-binding domain superfamily/Winged helix DNA-binding domain"/>
    <property type="match status" value="1"/>
</dbReference>
<dbReference type="Pfam" id="PF04545">
    <property type="entry name" value="Sigma70_r4"/>
    <property type="match status" value="1"/>
</dbReference>
<dbReference type="InterPro" id="IPR007627">
    <property type="entry name" value="RNA_pol_sigma70_r2"/>
</dbReference>
<proteinExistence type="inferred from homology"/>
<dbReference type="InterPro" id="IPR007630">
    <property type="entry name" value="RNA_pol_sigma70_r4"/>
</dbReference>
<accession>A0ABV2K1A3</accession>
<dbReference type="PANTHER" id="PTHR43133:SF32">
    <property type="entry name" value="BLR3042 PROTEIN"/>
    <property type="match status" value="1"/>
</dbReference>
<dbReference type="PANTHER" id="PTHR43133">
    <property type="entry name" value="RNA POLYMERASE ECF-TYPE SIGMA FACTO"/>
    <property type="match status" value="1"/>
</dbReference>
<evidence type="ECO:0000256" key="4">
    <source>
        <dbReference type="ARBA" id="ARBA00023125"/>
    </source>
</evidence>
<feature type="domain" description="RNA polymerase sigma-70 region 4" evidence="7">
    <location>
        <begin position="132"/>
        <end position="179"/>
    </location>
</feature>
<keyword evidence="9" id="KW-1185">Reference proteome</keyword>
<keyword evidence="2" id="KW-0805">Transcription regulation</keyword>
<keyword evidence="4" id="KW-0238">DNA-binding</keyword>
<evidence type="ECO:0000259" key="6">
    <source>
        <dbReference type="Pfam" id="PF04542"/>
    </source>
</evidence>
<dbReference type="RefSeq" id="WP_354015710.1">
    <property type="nucleotide sequence ID" value="NZ_JBEPMU010000006.1"/>
</dbReference>
<dbReference type="SUPFAM" id="SSF88659">
    <property type="entry name" value="Sigma3 and sigma4 domains of RNA polymerase sigma factors"/>
    <property type="match status" value="1"/>
</dbReference>
<dbReference type="Gene3D" id="1.10.1740.10">
    <property type="match status" value="1"/>
</dbReference>
<dbReference type="InterPro" id="IPR014284">
    <property type="entry name" value="RNA_pol_sigma-70_dom"/>
</dbReference>
<sequence length="195" mass="22218">MKTCSHRKQDTDATDRRLLERIAHGDRAALATLYHSYHERLCVFLYRVTRHREIIDEVINESFWVIWQKAADVRQAPRVSIWIMGIAYRAAMKALRRRGAEAFDEDNLTLYRTSSTNGEEVPELRDRITHGLSRLTCDQRLVFELVYGIGHSLDDVATITGIPLCTVKACLLQAKAKLRNVLPFLAVEAPKTGAP</sequence>
<dbReference type="NCBIfam" id="TIGR02937">
    <property type="entry name" value="sigma70-ECF"/>
    <property type="match status" value="1"/>
</dbReference>
<dbReference type="Pfam" id="PF04542">
    <property type="entry name" value="Sigma70_r2"/>
    <property type="match status" value="1"/>
</dbReference>
<evidence type="ECO:0000256" key="1">
    <source>
        <dbReference type="ARBA" id="ARBA00010641"/>
    </source>
</evidence>